<dbReference type="Proteomes" id="UP000253083">
    <property type="component" value="Unassembled WGS sequence"/>
</dbReference>
<sequence length="173" mass="19517">MRGMNKNGIKVKQSSTILKVTTLFVVAFLFAPFSSASNDKSDSVNNSEASHKLYFALPDKHAFPQQEAKTEFDCSDKIYSVIELTNFKHGRHAITIVWTDPSGTDRERTEYPFSVFEKETRLWGWLELSRARGAGMLQWLNPAAGLEEFIGPWVATIYIDGKKLESGSFEVLC</sequence>
<proteinExistence type="predicted"/>
<dbReference type="AlphaFoldDB" id="A0A395JMG9"/>
<evidence type="ECO:0008006" key="4">
    <source>
        <dbReference type="Google" id="ProtNLM"/>
    </source>
</evidence>
<reference evidence="2 3" key="1">
    <citation type="submission" date="2018-06" db="EMBL/GenBank/DDBJ databases">
        <title>Genomic Encyclopedia of Type Strains, Phase IV (KMG-IV): sequencing the most valuable type-strain genomes for metagenomic binning, comparative biology and taxonomic classification.</title>
        <authorList>
            <person name="Goeker M."/>
        </authorList>
    </citation>
    <scope>NUCLEOTIDE SEQUENCE [LARGE SCALE GENOMIC DNA]</scope>
    <source>
        <strain evidence="2 3">DSM 24032</strain>
    </source>
</reference>
<dbReference type="EMBL" id="QNRT01000002">
    <property type="protein sequence ID" value="RBP51615.1"/>
    <property type="molecule type" value="Genomic_DNA"/>
</dbReference>
<evidence type="ECO:0000313" key="3">
    <source>
        <dbReference type="Proteomes" id="UP000253083"/>
    </source>
</evidence>
<feature type="chain" id="PRO_5017212286" description="DUF3859 domain-containing protein" evidence="1">
    <location>
        <begin position="37"/>
        <end position="173"/>
    </location>
</feature>
<feature type="signal peptide" evidence="1">
    <location>
        <begin position="1"/>
        <end position="36"/>
    </location>
</feature>
<comment type="caution">
    <text evidence="2">The sequence shown here is derived from an EMBL/GenBank/DDBJ whole genome shotgun (WGS) entry which is preliminary data.</text>
</comment>
<keyword evidence="3" id="KW-1185">Reference proteome</keyword>
<protein>
    <recommendedName>
        <fullName evidence="4">DUF3859 domain-containing protein</fullName>
    </recommendedName>
</protein>
<evidence type="ECO:0000313" key="2">
    <source>
        <dbReference type="EMBL" id="RBP51615.1"/>
    </source>
</evidence>
<evidence type="ECO:0000256" key="1">
    <source>
        <dbReference type="SAM" id="SignalP"/>
    </source>
</evidence>
<organism evidence="2 3">
    <name type="scientific">Arenicella xantha</name>
    <dbReference type="NCBI Taxonomy" id="644221"/>
    <lineage>
        <taxon>Bacteria</taxon>
        <taxon>Pseudomonadati</taxon>
        <taxon>Pseudomonadota</taxon>
        <taxon>Gammaproteobacteria</taxon>
        <taxon>Arenicellales</taxon>
        <taxon>Arenicellaceae</taxon>
        <taxon>Arenicella</taxon>
    </lineage>
</organism>
<name>A0A395JMG9_9GAMM</name>
<accession>A0A395JMG9</accession>
<keyword evidence="1" id="KW-0732">Signal</keyword>
<dbReference type="InParanoid" id="A0A395JMG9"/>
<gene>
    <name evidence="2" type="ORF">DFR28_1021045</name>
</gene>